<dbReference type="Pfam" id="PF00657">
    <property type="entry name" value="Lipase_GDSL"/>
    <property type="match status" value="1"/>
</dbReference>
<keyword evidence="4" id="KW-0732">Signal</keyword>
<dbReference type="AlphaFoldDB" id="A0ABC8W646"/>
<sequence>MAAPGKRGLSALLPPACLLMVVLWCLAAVGSGEPLPQYYNAIFSFGDSFSDTGNFVIINSGKLPNMPKFPPPYARCSNGRLVIDFLAEAFGIPLLPPSANKGTNFSQGANFAVMGATALDLKYFKDNNVWSIPPFNTSMNVQLQWFEEVKQTICSDPAECRAFFSKALFVFGEFGGNDYSFAWKADWSLEKVKTMVPAVVSSLIRGIERLLDEGARHVVVPGNLPAGCIPITLTMYPSEDRSEYDPRTGCLKKYNSVALYHNAMLRIALDRLQRRRPEARVVYADYYTPYIQFARTPHLYGQSVAAFFLFFCSFHRREGMDHGWDFFVLCSEQSRALGGFNGGVGFRAVPGLVPRCSRVVRCMQLRRADTGRHSGGLQCPSRRVVSGGQPNEGNCPPR</sequence>
<name>A0ABC8W646_9POAL</name>
<keyword evidence="2" id="KW-0325">Glycoprotein</keyword>
<evidence type="ECO:0000313" key="5">
    <source>
        <dbReference type="EMBL" id="CAL4903434.1"/>
    </source>
</evidence>
<reference evidence="5" key="1">
    <citation type="submission" date="2024-10" db="EMBL/GenBank/DDBJ databases">
        <authorList>
            <person name="Ryan C."/>
        </authorList>
    </citation>
    <scope>NUCLEOTIDE SEQUENCE [LARGE SCALE GENOMIC DNA]</scope>
</reference>
<gene>
    <name evidence="5" type="ORF">URODEC1_LOCUS10538</name>
</gene>
<proteinExistence type="inferred from homology"/>
<evidence type="ECO:0000256" key="3">
    <source>
        <dbReference type="SAM" id="MobiDB-lite"/>
    </source>
</evidence>
<protein>
    <recommendedName>
        <fullName evidence="7">GDSL esterase/lipase</fullName>
    </recommendedName>
</protein>
<keyword evidence="6" id="KW-1185">Reference proteome</keyword>
<feature type="chain" id="PRO_5044802749" description="GDSL esterase/lipase" evidence="4">
    <location>
        <begin position="33"/>
        <end position="398"/>
    </location>
</feature>
<evidence type="ECO:0000256" key="1">
    <source>
        <dbReference type="ARBA" id="ARBA00008668"/>
    </source>
</evidence>
<feature type="signal peptide" evidence="4">
    <location>
        <begin position="1"/>
        <end position="32"/>
    </location>
</feature>
<evidence type="ECO:0008006" key="7">
    <source>
        <dbReference type="Google" id="ProtNLM"/>
    </source>
</evidence>
<accession>A0ABC8W646</accession>
<dbReference type="InterPro" id="IPR001087">
    <property type="entry name" value="GDSL"/>
</dbReference>
<organism evidence="5 6">
    <name type="scientific">Urochloa decumbens</name>
    <dbReference type="NCBI Taxonomy" id="240449"/>
    <lineage>
        <taxon>Eukaryota</taxon>
        <taxon>Viridiplantae</taxon>
        <taxon>Streptophyta</taxon>
        <taxon>Embryophyta</taxon>
        <taxon>Tracheophyta</taxon>
        <taxon>Spermatophyta</taxon>
        <taxon>Magnoliopsida</taxon>
        <taxon>Liliopsida</taxon>
        <taxon>Poales</taxon>
        <taxon>Poaceae</taxon>
        <taxon>PACMAD clade</taxon>
        <taxon>Panicoideae</taxon>
        <taxon>Panicodae</taxon>
        <taxon>Paniceae</taxon>
        <taxon>Melinidinae</taxon>
        <taxon>Urochloa</taxon>
    </lineage>
</organism>
<dbReference type="PANTHER" id="PTHR22835">
    <property type="entry name" value="ZINC FINGER FYVE DOMAIN CONTAINING PROTEIN"/>
    <property type="match status" value="1"/>
</dbReference>
<dbReference type="InterPro" id="IPR036514">
    <property type="entry name" value="SGNH_hydro_sf"/>
</dbReference>
<feature type="region of interest" description="Disordered" evidence="3">
    <location>
        <begin position="370"/>
        <end position="398"/>
    </location>
</feature>
<evidence type="ECO:0000313" key="6">
    <source>
        <dbReference type="Proteomes" id="UP001497457"/>
    </source>
</evidence>
<dbReference type="Gene3D" id="3.40.50.1110">
    <property type="entry name" value="SGNH hydrolase"/>
    <property type="match status" value="1"/>
</dbReference>
<dbReference type="Proteomes" id="UP001497457">
    <property type="component" value="Chromosome 11b"/>
</dbReference>
<dbReference type="PANTHER" id="PTHR22835:SF528">
    <property type="entry name" value="OS05G0210100 PROTEIN"/>
    <property type="match status" value="1"/>
</dbReference>
<dbReference type="EMBL" id="OZ075121">
    <property type="protein sequence ID" value="CAL4903434.1"/>
    <property type="molecule type" value="Genomic_DNA"/>
</dbReference>
<evidence type="ECO:0000256" key="4">
    <source>
        <dbReference type="SAM" id="SignalP"/>
    </source>
</evidence>
<evidence type="ECO:0000256" key="2">
    <source>
        <dbReference type="ARBA" id="ARBA00023180"/>
    </source>
</evidence>
<comment type="similarity">
    <text evidence="1">Belongs to the 'GDSL' lipolytic enzyme family.</text>
</comment>